<evidence type="ECO:0008006" key="3">
    <source>
        <dbReference type="Google" id="ProtNLM"/>
    </source>
</evidence>
<accession>A0A285TWT0</accession>
<evidence type="ECO:0000313" key="2">
    <source>
        <dbReference type="Proteomes" id="UP000219331"/>
    </source>
</evidence>
<dbReference type="AlphaFoldDB" id="A0A285TWT0"/>
<sequence>MSSMDEIIREEARLIILKALADQTDERLNSELLRLSLEAFGISRERSWVHDELRWLREMGAVVLAEAGTVLIATLTEKGTRHLERKLAIEGIKRPSRPGA</sequence>
<dbReference type="RefSeq" id="WP_244297637.1">
    <property type="nucleotide sequence ID" value="NZ_OBML01000017.1"/>
</dbReference>
<evidence type="ECO:0000313" key="1">
    <source>
        <dbReference type="EMBL" id="SOC26894.1"/>
    </source>
</evidence>
<gene>
    <name evidence="1" type="ORF">SAMN05421512_11717</name>
</gene>
<dbReference type="Proteomes" id="UP000219331">
    <property type="component" value="Unassembled WGS sequence"/>
</dbReference>
<proteinExistence type="predicted"/>
<organism evidence="1 2">
    <name type="scientific">Stappia indica</name>
    <dbReference type="NCBI Taxonomy" id="538381"/>
    <lineage>
        <taxon>Bacteria</taxon>
        <taxon>Pseudomonadati</taxon>
        <taxon>Pseudomonadota</taxon>
        <taxon>Alphaproteobacteria</taxon>
        <taxon>Hyphomicrobiales</taxon>
        <taxon>Stappiaceae</taxon>
        <taxon>Stappia</taxon>
    </lineage>
</organism>
<dbReference type="SUPFAM" id="SSF46785">
    <property type="entry name" value="Winged helix' DNA-binding domain"/>
    <property type="match status" value="1"/>
</dbReference>
<keyword evidence="2" id="KW-1185">Reference proteome</keyword>
<reference evidence="1 2" key="1">
    <citation type="submission" date="2017-08" db="EMBL/GenBank/DDBJ databases">
        <authorList>
            <person name="de Groot N.N."/>
        </authorList>
    </citation>
    <scope>NUCLEOTIDE SEQUENCE [LARGE SCALE GENOMIC DNA]</scope>
    <source>
        <strain evidence="1 2">USBA 352</strain>
    </source>
</reference>
<protein>
    <recommendedName>
        <fullName evidence="3">Phage related protein</fullName>
    </recommendedName>
</protein>
<name>A0A285TWT0_9HYPH</name>
<dbReference type="EMBL" id="OBML01000017">
    <property type="protein sequence ID" value="SOC26894.1"/>
    <property type="molecule type" value="Genomic_DNA"/>
</dbReference>
<dbReference type="InterPro" id="IPR036390">
    <property type="entry name" value="WH_DNA-bd_sf"/>
</dbReference>